<proteinExistence type="predicted"/>
<evidence type="ECO:0000313" key="2">
    <source>
        <dbReference type="Proteomes" id="UP000296049"/>
    </source>
</evidence>
<protein>
    <submittedName>
        <fullName evidence="1">Uncharacterized protein</fullName>
    </submittedName>
</protein>
<name>R0M8N1_ANAPL</name>
<reference evidence="2" key="1">
    <citation type="journal article" date="2013" name="Nat. Genet.">
        <title>The duck genome and transcriptome provide insight into an avian influenza virus reservoir species.</title>
        <authorList>
            <person name="Huang Y."/>
            <person name="Li Y."/>
            <person name="Burt D.W."/>
            <person name="Chen H."/>
            <person name="Zhang Y."/>
            <person name="Qian W."/>
            <person name="Kim H."/>
            <person name="Gan S."/>
            <person name="Zhao Y."/>
            <person name="Li J."/>
            <person name="Yi K."/>
            <person name="Feng H."/>
            <person name="Zhu P."/>
            <person name="Li B."/>
            <person name="Liu Q."/>
            <person name="Fairley S."/>
            <person name="Magor K.E."/>
            <person name="Du Z."/>
            <person name="Hu X."/>
            <person name="Goodman L."/>
            <person name="Tafer H."/>
            <person name="Vignal A."/>
            <person name="Lee T."/>
            <person name="Kim K.W."/>
            <person name="Sheng Z."/>
            <person name="An Y."/>
            <person name="Searle S."/>
            <person name="Herrero J."/>
            <person name="Groenen M.A."/>
            <person name="Crooijmans R.P."/>
            <person name="Faraut T."/>
            <person name="Cai Q."/>
            <person name="Webster R.G."/>
            <person name="Aldridge J.R."/>
            <person name="Warren W.C."/>
            <person name="Bartschat S."/>
            <person name="Kehr S."/>
            <person name="Marz M."/>
            <person name="Stadler P.F."/>
            <person name="Smith J."/>
            <person name="Kraus R.H."/>
            <person name="Zhao Y."/>
            <person name="Ren L."/>
            <person name="Fei J."/>
            <person name="Morisson M."/>
            <person name="Kaiser P."/>
            <person name="Griffin D.K."/>
            <person name="Rao M."/>
            <person name="Pitel F."/>
            <person name="Wang J."/>
            <person name="Li N."/>
        </authorList>
    </citation>
    <scope>NUCLEOTIDE SEQUENCE [LARGE SCALE GENOMIC DNA]</scope>
</reference>
<gene>
    <name evidence="1" type="ORF">Anapl_11097</name>
</gene>
<dbReference type="EMBL" id="KB742388">
    <property type="protein sequence ID" value="EOB09148.1"/>
    <property type="molecule type" value="Genomic_DNA"/>
</dbReference>
<organism evidence="1 2">
    <name type="scientific">Anas platyrhynchos</name>
    <name type="common">Mallard</name>
    <name type="synonym">Anas boschas</name>
    <dbReference type="NCBI Taxonomy" id="8839"/>
    <lineage>
        <taxon>Eukaryota</taxon>
        <taxon>Metazoa</taxon>
        <taxon>Chordata</taxon>
        <taxon>Craniata</taxon>
        <taxon>Vertebrata</taxon>
        <taxon>Euteleostomi</taxon>
        <taxon>Archelosauria</taxon>
        <taxon>Archosauria</taxon>
        <taxon>Dinosauria</taxon>
        <taxon>Saurischia</taxon>
        <taxon>Theropoda</taxon>
        <taxon>Coelurosauria</taxon>
        <taxon>Aves</taxon>
        <taxon>Neognathae</taxon>
        <taxon>Galloanserae</taxon>
        <taxon>Anseriformes</taxon>
        <taxon>Anatidae</taxon>
        <taxon>Anatinae</taxon>
        <taxon>Anas</taxon>
    </lineage>
</organism>
<dbReference type="AlphaFoldDB" id="R0M8N1"/>
<evidence type="ECO:0000313" key="1">
    <source>
        <dbReference type="EMBL" id="EOB09148.1"/>
    </source>
</evidence>
<sequence>MPRLIIKATLLCNQRQKAVRRCLADIHPSSSLSRGCFVLLERSHYAMKEEGLTLPARAGVLRAGSVLVKAEERLCEQ</sequence>
<dbReference type="Proteomes" id="UP000296049">
    <property type="component" value="Unassembled WGS sequence"/>
</dbReference>
<accession>R0M8N1</accession>
<keyword evidence="2" id="KW-1185">Reference proteome</keyword>